<sequence>MKRSLALALCTALAAPLAGCVPPNYGGANYAGYQARQLQQVQYGVVESAREVQIDDARYYGGGGVGTLGGAALGGIAGSAIGQGRGSAAAAIGGAIIGGLIGNAIDNQAARQRGVEVTVRLDNGRVVAITQGLDEVFNAGERVRVLTSADGQARVTR</sequence>
<dbReference type="InterPro" id="IPR008816">
    <property type="entry name" value="Gly_zipper_2TM_dom"/>
</dbReference>
<dbReference type="GO" id="GO:0009279">
    <property type="term" value="C:cell outer membrane"/>
    <property type="evidence" value="ECO:0007669"/>
    <property type="project" value="UniProtKB-SubCell"/>
</dbReference>
<evidence type="ECO:0000313" key="9">
    <source>
        <dbReference type="Proteomes" id="UP000295765"/>
    </source>
</evidence>
<accession>A0A4R2L786</accession>
<evidence type="ECO:0000256" key="3">
    <source>
        <dbReference type="ARBA" id="ARBA00023136"/>
    </source>
</evidence>
<keyword evidence="2 6" id="KW-0732">Signal</keyword>
<organism evidence="8 9">
    <name type="scientific">Plasticicumulans lactativorans</name>
    <dbReference type="NCBI Taxonomy" id="1133106"/>
    <lineage>
        <taxon>Bacteria</taxon>
        <taxon>Pseudomonadati</taxon>
        <taxon>Pseudomonadota</taxon>
        <taxon>Gammaproteobacteria</taxon>
        <taxon>Candidatus Competibacteraceae</taxon>
        <taxon>Plasticicumulans</taxon>
    </lineage>
</organism>
<feature type="domain" description="Glycine zipper 2TM" evidence="7">
    <location>
        <begin position="65"/>
        <end position="105"/>
    </location>
</feature>
<evidence type="ECO:0000256" key="6">
    <source>
        <dbReference type="SAM" id="SignalP"/>
    </source>
</evidence>
<keyword evidence="5 8" id="KW-0449">Lipoprotein</keyword>
<dbReference type="PANTHER" id="PTHR35603">
    <property type="match status" value="1"/>
</dbReference>
<dbReference type="PANTHER" id="PTHR35603:SF1">
    <property type="entry name" value="OUTER MEMBRANE LIPOPROTEIN SLYB"/>
    <property type="match status" value="1"/>
</dbReference>
<evidence type="ECO:0000259" key="7">
    <source>
        <dbReference type="Pfam" id="PF05433"/>
    </source>
</evidence>
<evidence type="ECO:0000256" key="1">
    <source>
        <dbReference type="ARBA" id="ARBA00004459"/>
    </source>
</evidence>
<dbReference type="Proteomes" id="UP000295765">
    <property type="component" value="Unassembled WGS sequence"/>
</dbReference>
<keyword evidence="9" id="KW-1185">Reference proteome</keyword>
<comment type="caution">
    <text evidence="8">The sequence shown here is derived from an EMBL/GenBank/DDBJ whole genome shotgun (WGS) entry which is preliminary data.</text>
</comment>
<dbReference type="Pfam" id="PF05433">
    <property type="entry name" value="Rick_17kDa_Anti"/>
    <property type="match status" value="1"/>
</dbReference>
<proteinExistence type="predicted"/>
<feature type="chain" id="PRO_5020193974" evidence="6">
    <location>
        <begin position="21"/>
        <end position="157"/>
    </location>
</feature>
<dbReference type="EMBL" id="SLWY01000005">
    <property type="protein sequence ID" value="TCO82433.1"/>
    <property type="molecule type" value="Genomic_DNA"/>
</dbReference>
<dbReference type="OrthoDB" id="5298161at2"/>
<dbReference type="AlphaFoldDB" id="A0A4R2L786"/>
<keyword evidence="3" id="KW-0472">Membrane</keyword>
<dbReference type="RefSeq" id="WP_132539859.1">
    <property type="nucleotide sequence ID" value="NZ_SLWY01000005.1"/>
</dbReference>
<comment type="subcellular location">
    <subcellularLocation>
        <location evidence="1">Cell outer membrane</location>
        <topology evidence="1">Lipid-anchor</topology>
    </subcellularLocation>
</comment>
<evidence type="ECO:0000256" key="4">
    <source>
        <dbReference type="ARBA" id="ARBA00023139"/>
    </source>
</evidence>
<name>A0A4R2L786_9GAMM</name>
<keyword evidence="4" id="KW-0564">Palmitate</keyword>
<gene>
    <name evidence="8" type="ORF">EV699_105224</name>
</gene>
<reference evidence="8 9" key="1">
    <citation type="submission" date="2019-03" db="EMBL/GenBank/DDBJ databases">
        <title>Genomic Encyclopedia of Type Strains, Phase IV (KMG-IV): sequencing the most valuable type-strain genomes for metagenomic binning, comparative biology and taxonomic classification.</title>
        <authorList>
            <person name="Goeker M."/>
        </authorList>
    </citation>
    <scope>NUCLEOTIDE SEQUENCE [LARGE SCALE GENOMIC DNA]</scope>
    <source>
        <strain evidence="8 9">DSM 25287</strain>
    </source>
</reference>
<evidence type="ECO:0000313" key="8">
    <source>
        <dbReference type="EMBL" id="TCO82433.1"/>
    </source>
</evidence>
<feature type="signal peptide" evidence="6">
    <location>
        <begin position="1"/>
        <end position="20"/>
    </location>
</feature>
<protein>
    <submittedName>
        <fullName evidence="8">Outer membrane lipoprotein SlyB</fullName>
    </submittedName>
</protein>
<dbReference type="InterPro" id="IPR051407">
    <property type="entry name" value="Bact_OM_lipoprot/Surf_antigen"/>
</dbReference>
<evidence type="ECO:0000256" key="5">
    <source>
        <dbReference type="ARBA" id="ARBA00023288"/>
    </source>
</evidence>
<evidence type="ECO:0000256" key="2">
    <source>
        <dbReference type="ARBA" id="ARBA00022729"/>
    </source>
</evidence>